<reference evidence="4" key="1">
    <citation type="submission" date="2016-10" db="EMBL/GenBank/DDBJ databases">
        <authorList>
            <person name="Varghese N."/>
            <person name="Submissions S."/>
        </authorList>
    </citation>
    <scope>NUCLEOTIDE SEQUENCE [LARGE SCALE GENOMIC DNA]</scope>
    <source>
        <strain evidence="4">2SM5</strain>
    </source>
</reference>
<dbReference type="Pfam" id="PF08269">
    <property type="entry name" value="dCache_2"/>
    <property type="match status" value="1"/>
</dbReference>
<organism evidence="3 4">
    <name type="scientific">Halopseudomonas litoralis</name>
    <dbReference type="NCBI Taxonomy" id="797277"/>
    <lineage>
        <taxon>Bacteria</taxon>
        <taxon>Pseudomonadati</taxon>
        <taxon>Pseudomonadota</taxon>
        <taxon>Gammaproteobacteria</taxon>
        <taxon>Pseudomonadales</taxon>
        <taxon>Pseudomonadaceae</taxon>
        <taxon>Halopseudomonas</taxon>
    </lineage>
</organism>
<feature type="chain" id="PRO_5009263860" evidence="1">
    <location>
        <begin position="23"/>
        <end position="290"/>
    </location>
</feature>
<evidence type="ECO:0000313" key="3">
    <source>
        <dbReference type="EMBL" id="SDS89711.1"/>
    </source>
</evidence>
<protein>
    <submittedName>
        <fullName evidence="3">Cytochrome c</fullName>
    </submittedName>
</protein>
<dbReference type="OrthoDB" id="7001565at2"/>
<dbReference type="Proteomes" id="UP000243426">
    <property type="component" value="Chromosome I"/>
</dbReference>
<name>A0A1H1VZ39_9GAMM</name>
<dbReference type="Gene3D" id="3.30.450.20">
    <property type="entry name" value="PAS domain"/>
    <property type="match status" value="2"/>
</dbReference>
<feature type="signal peptide" evidence="1">
    <location>
        <begin position="1"/>
        <end position="22"/>
    </location>
</feature>
<dbReference type="STRING" id="797277.SAMN05216198_3084"/>
<evidence type="ECO:0000256" key="1">
    <source>
        <dbReference type="SAM" id="SignalP"/>
    </source>
</evidence>
<feature type="domain" description="Double Cache" evidence="2">
    <location>
        <begin position="65"/>
        <end position="284"/>
    </location>
</feature>
<dbReference type="AlphaFoldDB" id="A0A1H1VZ39"/>
<sequence length="290" mass="32671">MLLICRNVVLVAAMFLVANVFGQGIPEDRYVEEADRAKSLLRKAVDYYQKNGDRALAAFSRQGAFIEDQFYVYVIDTQGIMLASGGPSANLIGRDVSGALNDDLNKGFKAALALPESDEIHHADYRWLSWQDGREERKRVFYQRVDDKIFSVGYYIQRSSIEEAKTLLDHVSDAVAENPQQAFERINELDAAFLKDDLYAFVIDRDTQRFVAHGYNLRLVSSDFRKLHSADDHPIGQQILDAAAKNGVGDITYLWPNPVTRKNEQKVTLFKTRGNYIVAVGYYLGGVSGD</sequence>
<proteinExistence type="predicted"/>
<gene>
    <name evidence="3" type="ORF">SAMN05216198_3084</name>
</gene>
<accession>A0A1H1VZ39</accession>
<keyword evidence="1" id="KW-0732">Signal</keyword>
<dbReference type="EMBL" id="LT629748">
    <property type="protein sequence ID" value="SDS89711.1"/>
    <property type="molecule type" value="Genomic_DNA"/>
</dbReference>
<dbReference type="InterPro" id="IPR004010">
    <property type="entry name" value="Double_Cache_2"/>
</dbReference>
<keyword evidence="4" id="KW-1185">Reference proteome</keyword>
<evidence type="ECO:0000259" key="2">
    <source>
        <dbReference type="Pfam" id="PF08269"/>
    </source>
</evidence>
<dbReference type="RefSeq" id="WP_090274774.1">
    <property type="nucleotide sequence ID" value="NZ_LT629748.1"/>
</dbReference>
<evidence type="ECO:0000313" key="4">
    <source>
        <dbReference type="Proteomes" id="UP000243426"/>
    </source>
</evidence>